<keyword evidence="7" id="KW-0813">Transport</keyword>
<dbReference type="GO" id="GO:0005886">
    <property type="term" value="C:plasma membrane"/>
    <property type="evidence" value="ECO:0007669"/>
    <property type="project" value="UniProtKB-SubCell"/>
</dbReference>
<feature type="transmembrane region" description="Helical" evidence="7">
    <location>
        <begin position="183"/>
        <end position="204"/>
    </location>
</feature>
<dbReference type="KEGG" id="thas:C6Y53_09600"/>
<gene>
    <name evidence="9" type="ORF">C6Y53_09600</name>
</gene>
<feature type="transmembrane region" description="Helical" evidence="7">
    <location>
        <begin position="254"/>
        <end position="272"/>
    </location>
</feature>
<dbReference type="EMBL" id="CP027665">
    <property type="protein sequence ID" value="AVO37932.1"/>
    <property type="molecule type" value="Genomic_DNA"/>
</dbReference>
<evidence type="ECO:0000256" key="3">
    <source>
        <dbReference type="ARBA" id="ARBA00022519"/>
    </source>
</evidence>
<sequence>MGIEIGIEWLTLIMFGSLLALLMAGLPLAFVTGGLACVFLFVLGDARALNIVPSRIFPLMTNYQLSAIPLFIFMAAMLERAGLINEMFDVIYKLLGGLKGGLAAATVLASTVLAAMVGVIGAAVVTMGIIALPAMLSRGYDPKIAMGSIMAGGTLGILIPPSILAIIYAVVAEQSVGELFIGAVIPGLLLSGMYIAYAVVRSYINPRLGPPIPMEERVSTREKIRLLGNMAAPIALIVVVLGVIFSGVATPVEAAGIGTFGAFIVAAIHRKLDWQTIREACLTTLKASAMVIWIMFGATIFVGLYVLEGGQQFVQQSLTATGLGPWGILLLMQVILIILGMFLDWVGILLLCVPIFVPIVKALGAASFGLETPDDLVLWFGVLYLVNMQMSFLSPPFGYALFYLRGVAPPEIPMGDIFRAALPFLALQVVGLALCMFFPQIIIWLPRLVYG</sequence>
<feature type="transmembrane region" description="Helical" evidence="7">
    <location>
        <begin position="148"/>
        <end position="171"/>
    </location>
</feature>
<dbReference type="AlphaFoldDB" id="A0A2S0MPV9"/>
<feature type="transmembrane region" description="Helical" evidence="7">
    <location>
        <begin position="424"/>
        <end position="445"/>
    </location>
</feature>
<dbReference type="GO" id="GO:0022857">
    <property type="term" value="F:transmembrane transporter activity"/>
    <property type="evidence" value="ECO:0007669"/>
    <property type="project" value="UniProtKB-UniRule"/>
</dbReference>
<comment type="subunit">
    <text evidence="7">The complex comprises the extracytoplasmic solute receptor protein and the two transmembrane proteins.</text>
</comment>
<organism evidence="9 10">
    <name type="scientific">Pukyongiella litopenaei</name>
    <dbReference type="NCBI Taxonomy" id="2605946"/>
    <lineage>
        <taxon>Bacteria</taxon>
        <taxon>Pseudomonadati</taxon>
        <taxon>Pseudomonadota</taxon>
        <taxon>Alphaproteobacteria</taxon>
        <taxon>Rhodobacterales</taxon>
        <taxon>Paracoccaceae</taxon>
        <taxon>Pukyongiella</taxon>
    </lineage>
</organism>
<feature type="transmembrane region" description="Helical" evidence="7">
    <location>
        <begin position="115"/>
        <end position="136"/>
    </location>
</feature>
<keyword evidence="3 7" id="KW-0997">Cell inner membrane</keyword>
<dbReference type="InterPro" id="IPR010656">
    <property type="entry name" value="DctM"/>
</dbReference>
<evidence type="ECO:0000256" key="5">
    <source>
        <dbReference type="ARBA" id="ARBA00022989"/>
    </source>
</evidence>
<feature type="transmembrane region" description="Helical" evidence="7">
    <location>
        <begin position="376"/>
        <end position="404"/>
    </location>
</feature>
<dbReference type="RefSeq" id="WP_106472250.1">
    <property type="nucleotide sequence ID" value="NZ_CP027665.1"/>
</dbReference>
<dbReference type="Pfam" id="PF06808">
    <property type="entry name" value="DctM"/>
    <property type="match status" value="1"/>
</dbReference>
<evidence type="ECO:0000313" key="10">
    <source>
        <dbReference type="Proteomes" id="UP000237655"/>
    </source>
</evidence>
<dbReference type="PIRSF" id="PIRSF006066">
    <property type="entry name" value="HI0050"/>
    <property type="match status" value="1"/>
</dbReference>
<evidence type="ECO:0000256" key="2">
    <source>
        <dbReference type="ARBA" id="ARBA00022475"/>
    </source>
</evidence>
<feature type="domain" description="TRAP C4-dicarboxylate transport system permease DctM subunit" evidence="8">
    <location>
        <begin position="15"/>
        <end position="441"/>
    </location>
</feature>
<comment type="subcellular location">
    <subcellularLocation>
        <location evidence="1 7">Cell inner membrane</location>
        <topology evidence="1 7">Multi-pass membrane protein</topology>
    </subcellularLocation>
</comment>
<evidence type="ECO:0000313" key="9">
    <source>
        <dbReference type="EMBL" id="AVO37932.1"/>
    </source>
</evidence>
<evidence type="ECO:0000256" key="6">
    <source>
        <dbReference type="ARBA" id="ARBA00023136"/>
    </source>
</evidence>
<dbReference type="Proteomes" id="UP000237655">
    <property type="component" value="Chromosome"/>
</dbReference>
<dbReference type="PANTHER" id="PTHR33362">
    <property type="entry name" value="SIALIC ACID TRAP TRANSPORTER PERMEASE PROTEIN SIAT-RELATED"/>
    <property type="match status" value="1"/>
</dbReference>
<evidence type="ECO:0000256" key="7">
    <source>
        <dbReference type="RuleBase" id="RU369079"/>
    </source>
</evidence>
<feature type="transmembrane region" description="Helical" evidence="7">
    <location>
        <begin position="12"/>
        <end position="44"/>
    </location>
</feature>
<comment type="function">
    <text evidence="7">Part of the tripartite ATP-independent periplasmic (TRAP) transport system.</text>
</comment>
<feature type="transmembrane region" description="Helical" evidence="7">
    <location>
        <begin position="348"/>
        <end position="370"/>
    </location>
</feature>
<keyword evidence="5 7" id="KW-1133">Transmembrane helix</keyword>
<dbReference type="InterPro" id="IPR004681">
    <property type="entry name" value="TRAP_DctM"/>
</dbReference>
<evidence type="ECO:0000256" key="4">
    <source>
        <dbReference type="ARBA" id="ARBA00022692"/>
    </source>
</evidence>
<keyword evidence="4 7" id="KW-0812">Transmembrane</keyword>
<evidence type="ECO:0000259" key="8">
    <source>
        <dbReference type="Pfam" id="PF06808"/>
    </source>
</evidence>
<protein>
    <recommendedName>
        <fullName evidence="7">TRAP transporter large permease protein</fullName>
    </recommendedName>
</protein>
<feature type="transmembrane region" description="Helical" evidence="7">
    <location>
        <begin position="56"/>
        <end position="78"/>
    </location>
</feature>
<keyword evidence="2" id="KW-1003">Cell membrane</keyword>
<keyword evidence="6 7" id="KW-0472">Membrane</keyword>
<feature type="transmembrane region" description="Helical" evidence="7">
    <location>
        <begin position="326"/>
        <end position="343"/>
    </location>
</feature>
<reference evidence="10" key="1">
    <citation type="submission" date="2018-03" db="EMBL/GenBank/DDBJ databases">
        <title>Genomic analysis of the strain SH-1 isolated from shrimp intestine.</title>
        <authorList>
            <person name="Kim Y.-S."/>
            <person name="Kim S.-E."/>
            <person name="Kim K.-H."/>
        </authorList>
    </citation>
    <scope>NUCLEOTIDE SEQUENCE [LARGE SCALE GENOMIC DNA]</scope>
    <source>
        <strain evidence="10">SH-1</strain>
    </source>
</reference>
<keyword evidence="10" id="KW-1185">Reference proteome</keyword>
<feature type="transmembrane region" description="Helical" evidence="7">
    <location>
        <begin position="284"/>
        <end position="306"/>
    </location>
</feature>
<accession>A0A2S0MPV9</accession>
<dbReference type="NCBIfam" id="TIGR00786">
    <property type="entry name" value="dctM"/>
    <property type="match status" value="1"/>
</dbReference>
<dbReference type="PANTHER" id="PTHR33362:SF7">
    <property type="entry name" value="SLL1103 PROTEIN"/>
    <property type="match status" value="1"/>
</dbReference>
<evidence type="ECO:0000256" key="1">
    <source>
        <dbReference type="ARBA" id="ARBA00004429"/>
    </source>
</evidence>
<name>A0A2S0MPV9_9RHOB</name>
<feature type="transmembrane region" description="Helical" evidence="7">
    <location>
        <begin position="224"/>
        <end position="248"/>
    </location>
</feature>
<comment type="similarity">
    <text evidence="7">Belongs to the TRAP transporter large permease family.</text>
</comment>
<proteinExistence type="inferred from homology"/>